<dbReference type="Pfam" id="PF14559">
    <property type="entry name" value="TPR_19"/>
    <property type="match status" value="1"/>
</dbReference>
<sequence>MCSHRSPDGCALALLIWLLPGAALATPPELASTSDGYAPEGHCDGCHQTQAQNWQQSDHSWAMRPAAEGNVLGDFSGAEFSEAGVRARFFREGERYRVSLAGPAEPKRHWTVEYTFGHYPLQQYLVAQPGGRLQALTVAWDSRPAAQGGQRWFSLYPGQSFHPDDPLHWQGRYQNWNAMCADCHSTNLDKGYQAADDSFATTWHELSVGCQSCHGPGQAHIDWAGEEAEKRAQAPDKGLSLSLGTMPGPQLAEQCARCHSRRQTLGVGPQPGQPLLDSALPSLLSPGLYHADGQIQGEVYVYGSFAQSRMHQQGVSCTDCHEPHTSALRFEGNALCTQCHQAAPPERFSTLKAANYDTPTHHHHPQGSSGAQCVNCHMPATTYMVVDPRRDHSFRIPRPDLSAQTGSPDACTGCHDGMTPQQAATAIDRWRPENPAPAPHYGQALAMARAGEAEGLPALQQLVDAPQQPAIVRASAVAALIDYGAPALSTLDAALSDPSALVRASAIPVFAQAPDAVRTARLIPLLDDPTLAVRDEAVKALAGVPLAQLGQAQAGYQAALEDYLQRLEQNADLPGNRLNLAVVLTRIGQPQQAVAHYRAALEMDPRFLPARLNLVTLLSQMGETAEVSGLLDQGLALSDVADADRAQLGYLKALALAESGQIEAALVWLDRTLKWQPTHLRGHYNRALIQDRLGRKEEALAALQQGLVLAPASPDLLYASVYLNATLGNLPQALSDLATLRQLRPDDPKLQRLESQLRGQ</sequence>
<dbReference type="InterPro" id="IPR011989">
    <property type="entry name" value="ARM-like"/>
</dbReference>
<proteinExistence type="predicted"/>
<dbReference type="Pfam" id="PF13435">
    <property type="entry name" value="Cytochrome_C554"/>
    <property type="match status" value="2"/>
</dbReference>
<evidence type="ECO:0000256" key="1">
    <source>
        <dbReference type="ARBA" id="ARBA00022729"/>
    </source>
</evidence>
<dbReference type="InterPro" id="IPR019734">
    <property type="entry name" value="TPR_rpt"/>
</dbReference>
<dbReference type="PANTHER" id="PTHR35038:SF8">
    <property type="entry name" value="C-TYPE POLYHEME CYTOCHROME OMCC"/>
    <property type="match status" value="1"/>
</dbReference>
<dbReference type="InterPro" id="IPR051829">
    <property type="entry name" value="Multiheme_Cytochr_ET"/>
</dbReference>
<dbReference type="RefSeq" id="WP_013344321.1">
    <property type="nucleotide sequence ID" value="NC_014541.1"/>
</dbReference>
<feature type="domain" description="Doubled CXXCH motif" evidence="4">
    <location>
        <begin position="316"/>
        <end position="342"/>
    </location>
</feature>
<dbReference type="EMBL" id="CP002209">
    <property type="protein sequence ID" value="ADN75015.1"/>
    <property type="molecule type" value="Genomic_DNA"/>
</dbReference>
<dbReference type="SUPFAM" id="SSF48452">
    <property type="entry name" value="TPR-like"/>
    <property type="match status" value="1"/>
</dbReference>
<dbReference type="OrthoDB" id="9814800at2"/>
<dbReference type="Proteomes" id="UP000006683">
    <property type="component" value="Chromosome"/>
</dbReference>
<organism evidence="6 7">
    <name type="scientific">Ferrimonas balearica (strain DSM 9799 / CCM 4581 / KCTC 23876 / PAT)</name>
    <dbReference type="NCBI Taxonomy" id="550540"/>
    <lineage>
        <taxon>Bacteria</taxon>
        <taxon>Pseudomonadati</taxon>
        <taxon>Pseudomonadota</taxon>
        <taxon>Gammaproteobacteria</taxon>
        <taxon>Alteromonadales</taxon>
        <taxon>Ferrimonadaceae</taxon>
        <taxon>Ferrimonas</taxon>
    </lineage>
</organism>
<gene>
    <name evidence="6" type="ordered locus">Fbal_0806</name>
</gene>
<dbReference type="SUPFAM" id="SSF48695">
    <property type="entry name" value="Multiheme cytochromes"/>
    <property type="match status" value="1"/>
</dbReference>
<dbReference type="eggNOG" id="COG1413">
    <property type="taxonomic scope" value="Bacteria"/>
</dbReference>
<evidence type="ECO:0000259" key="4">
    <source>
        <dbReference type="Pfam" id="PF09699"/>
    </source>
</evidence>
<feature type="repeat" description="TPR" evidence="2">
    <location>
        <begin position="574"/>
        <end position="607"/>
    </location>
</feature>
<evidence type="ECO:0000256" key="2">
    <source>
        <dbReference type="PROSITE-ProRule" id="PRU00339"/>
    </source>
</evidence>
<dbReference type="GeneID" id="67181048"/>
<evidence type="ECO:0000259" key="5">
    <source>
        <dbReference type="Pfam" id="PF13435"/>
    </source>
</evidence>
<feature type="domain" description="Cytochrome c-552/4" evidence="5">
    <location>
        <begin position="176"/>
        <end position="215"/>
    </location>
</feature>
<accession>E1SSH5</accession>
<dbReference type="PROSITE" id="PS50005">
    <property type="entry name" value="TPR"/>
    <property type="match status" value="1"/>
</dbReference>
<dbReference type="HOGENOM" id="CLU_013154_0_0_6"/>
<keyword evidence="1 3" id="KW-0732">Signal</keyword>
<dbReference type="InterPro" id="IPR023155">
    <property type="entry name" value="Cyt_c-552/4"/>
</dbReference>
<dbReference type="Gene3D" id="1.25.40.10">
    <property type="entry name" value="Tetratricopeptide repeat domain"/>
    <property type="match status" value="2"/>
</dbReference>
<dbReference type="Gene3D" id="1.25.10.10">
    <property type="entry name" value="Leucine-rich Repeat Variant"/>
    <property type="match status" value="1"/>
</dbReference>
<dbReference type="AlphaFoldDB" id="E1SSH5"/>
<evidence type="ECO:0000313" key="7">
    <source>
        <dbReference type="Proteomes" id="UP000006683"/>
    </source>
</evidence>
<reference evidence="6 7" key="1">
    <citation type="journal article" date="2010" name="Stand. Genomic Sci.">
        <title>Complete genome sequence of Ferrimonas balearica type strain (PAT).</title>
        <authorList>
            <person name="Nolan M."/>
            <person name="Sikorski J."/>
            <person name="Davenport K."/>
            <person name="Lucas S."/>
            <person name="Glavina Del Rio T."/>
            <person name="Tice H."/>
            <person name="Cheng J."/>
            <person name="Goodwin L."/>
            <person name="Pitluck S."/>
            <person name="Liolios K."/>
            <person name="Ivanova N."/>
            <person name="Mavromatis K."/>
            <person name="Ovchinnikova G."/>
            <person name="Pati A."/>
            <person name="Chen A."/>
            <person name="Palaniappan K."/>
            <person name="Land M."/>
            <person name="Hauser L."/>
            <person name="Chang Y."/>
            <person name="Jeffries C."/>
            <person name="Tapia R."/>
            <person name="Brettin T."/>
            <person name="Detter J."/>
            <person name="Han C."/>
            <person name="Yasawong M."/>
            <person name="Rohde M."/>
            <person name="Tindall B."/>
            <person name="Goker M."/>
            <person name="Woyke T."/>
            <person name="Bristow J."/>
            <person name="Eisen J."/>
            <person name="Markowitz V."/>
            <person name="Hugenholtz P."/>
            <person name="Kyrpides N."/>
            <person name="Klenk H."/>
            <person name="Lapidus A."/>
        </authorList>
    </citation>
    <scope>NUCLEOTIDE SEQUENCE [LARGE SCALE GENOMIC DNA]</scope>
    <source>
        <strain evidence="7">DSM 9799 / CCM 4581 / KCTC 23876 / PAT</strain>
    </source>
</reference>
<dbReference type="Pfam" id="PF09699">
    <property type="entry name" value="Paired_CXXCH_1"/>
    <property type="match status" value="1"/>
</dbReference>
<dbReference type="InterPro" id="IPR036280">
    <property type="entry name" value="Multihaem_cyt_sf"/>
</dbReference>
<dbReference type="STRING" id="550540.Fbal_0806"/>
<protein>
    <submittedName>
        <fullName evidence="6">Doubled CXXCH domain protein</fullName>
    </submittedName>
</protein>
<name>E1SSH5_FERBD</name>
<dbReference type="InterPro" id="IPR011990">
    <property type="entry name" value="TPR-like_helical_dom_sf"/>
</dbReference>
<dbReference type="Gene3D" id="1.10.1130.10">
    <property type="entry name" value="Flavocytochrome C3, Chain A"/>
    <property type="match status" value="2"/>
</dbReference>
<dbReference type="InterPro" id="IPR010177">
    <property type="entry name" value="Paired_CXXCH_1"/>
</dbReference>
<dbReference type="PANTHER" id="PTHR35038">
    <property type="entry name" value="DISSIMILATORY SULFITE REDUCTASE SIRA"/>
    <property type="match status" value="1"/>
</dbReference>
<feature type="domain" description="Cytochrome c-552/4" evidence="5">
    <location>
        <begin position="43"/>
        <end position="64"/>
    </location>
</feature>
<dbReference type="eggNOG" id="COG0457">
    <property type="taxonomic scope" value="Bacteria"/>
</dbReference>
<keyword evidence="7" id="KW-1185">Reference proteome</keyword>
<evidence type="ECO:0000256" key="3">
    <source>
        <dbReference type="SAM" id="SignalP"/>
    </source>
</evidence>
<dbReference type="KEGG" id="fbl:Fbal_0806"/>
<feature type="signal peptide" evidence="3">
    <location>
        <begin position="1"/>
        <end position="25"/>
    </location>
</feature>
<dbReference type="Pfam" id="PF13181">
    <property type="entry name" value="TPR_8"/>
    <property type="match status" value="1"/>
</dbReference>
<dbReference type="SMART" id="SM00028">
    <property type="entry name" value="TPR"/>
    <property type="match status" value="3"/>
</dbReference>
<evidence type="ECO:0000313" key="6">
    <source>
        <dbReference type="EMBL" id="ADN75015.1"/>
    </source>
</evidence>
<keyword evidence="2" id="KW-0802">TPR repeat</keyword>
<feature type="chain" id="PRO_5003151404" evidence="3">
    <location>
        <begin position="26"/>
        <end position="760"/>
    </location>
</feature>